<name>A0AAJ7DXF6_9HYME</name>
<dbReference type="RefSeq" id="XP_011499965.1">
    <property type="nucleotide sequence ID" value="XM_011501663.1"/>
</dbReference>
<dbReference type="Pfam" id="PF06974">
    <property type="entry name" value="WS_DGAT_C"/>
    <property type="match status" value="1"/>
</dbReference>
<gene>
    <name evidence="5" type="primary">LOC105363859</name>
</gene>
<dbReference type="KEGG" id="csol:105363859"/>
<keyword evidence="2" id="KW-0812">Transmembrane</keyword>
<evidence type="ECO:0000259" key="3">
    <source>
        <dbReference type="Pfam" id="PF06974"/>
    </source>
</evidence>
<dbReference type="AlphaFoldDB" id="A0AAJ7DXF6"/>
<feature type="transmembrane region" description="Helical" evidence="2">
    <location>
        <begin position="6"/>
        <end position="35"/>
    </location>
</feature>
<keyword evidence="2" id="KW-1133">Transmembrane helix</keyword>
<organism evidence="4 5">
    <name type="scientific">Ceratosolen solmsi marchali</name>
    <dbReference type="NCBI Taxonomy" id="326594"/>
    <lineage>
        <taxon>Eukaryota</taxon>
        <taxon>Metazoa</taxon>
        <taxon>Ecdysozoa</taxon>
        <taxon>Arthropoda</taxon>
        <taxon>Hexapoda</taxon>
        <taxon>Insecta</taxon>
        <taxon>Pterygota</taxon>
        <taxon>Neoptera</taxon>
        <taxon>Endopterygota</taxon>
        <taxon>Hymenoptera</taxon>
        <taxon>Apocrita</taxon>
        <taxon>Proctotrupomorpha</taxon>
        <taxon>Chalcidoidea</taxon>
        <taxon>Agaonidae</taxon>
        <taxon>Agaoninae</taxon>
        <taxon>Ceratosolen</taxon>
    </lineage>
</organism>
<reference evidence="5" key="1">
    <citation type="submission" date="2025-08" db="UniProtKB">
        <authorList>
            <consortium name="RefSeq"/>
        </authorList>
    </citation>
    <scope>IDENTIFICATION</scope>
</reference>
<evidence type="ECO:0000313" key="5">
    <source>
        <dbReference type="RefSeq" id="XP_011499965.1"/>
    </source>
</evidence>
<keyword evidence="4" id="KW-1185">Reference proteome</keyword>
<feature type="compositionally biased region" description="Low complexity" evidence="1">
    <location>
        <begin position="649"/>
        <end position="669"/>
    </location>
</feature>
<protein>
    <submittedName>
        <fullName evidence="5">Uncharacterized protein LOC105363859 isoform X1</fullName>
    </submittedName>
</protein>
<dbReference type="GeneID" id="105363859"/>
<evidence type="ECO:0000256" key="1">
    <source>
        <dbReference type="SAM" id="MobiDB-lite"/>
    </source>
</evidence>
<proteinExistence type="predicted"/>
<feature type="transmembrane region" description="Helical" evidence="2">
    <location>
        <begin position="391"/>
        <end position="410"/>
    </location>
</feature>
<feature type="transmembrane region" description="Helical" evidence="2">
    <location>
        <begin position="334"/>
        <end position="354"/>
    </location>
</feature>
<feature type="region of interest" description="Disordered" evidence="1">
    <location>
        <begin position="648"/>
        <end position="669"/>
    </location>
</feature>
<keyword evidence="2" id="KW-0472">Membrane</keyword>
<dbReference type="InterPro" id="IPR009721">
    <property type="entry name" value="O-acyltransferase_WSD1_C"/>
</dbReference>
<evidence type="ECO:0000313" key="4">
    <source>
        <dbReference type="Proteomes" id="UP000695007"/>
    </source>
</evidence>
<accession>A0AAJ7DXF6</accession>
<evidence type="ECO:0000256" key="2">
    <source>
        <dbReference type="SAM" id="Phobius"/>
    </source>
</evidence>
<dbReference type="Proteomes" id="UP000695007">
    <property type="component" value="Unplaced"/>
</dbReference>
<sequence length="669" mass="76099">MAETLISIACFIDPIIAILLSIILLPTLVVSYLVCQWSKRCWVRFIKWKYPNCIIVEESNTRSILDQGRNQGIYTLLVECPSLVTEHLRNHLVHLASTKPLLRMALTTKCYRYAWEKLENFSVDNHLIVSSNSFKGRPITESNVQEYVSDLTSKYLAASHSPWQVQVIGRDQQLNRHYLVRVHHLLLHQAHLVLGDFLPLNHTHWLCADTREPILGSPFTSIYAEISALPRLQEELAENFSNVWNEFLCNNDPIERTEILKKRITLWHCAKITVIVCFSTLKEFIRQYKRKESLRLRELWQMYEHEAQKRNFSWSVVFNALFNLLNPIENLRLIITWIWYFLISASIKAPIMLWREIRTAILLHKHNYYSDSVVSTLSYYLPLLFRASLEVISILVIIVNAPFAIVRELFSNRDNANFRTVSQSGRKVVAWSEEIEIAFLQKMSTLNGASVTENLLAAAVDSLKEYFRYSGQSIPNEILATANFTSQKTLYVSDSDATGLLCLALPTKTPLLKESNNLIGILQIVQRNVEEARRKQRAIYAITAAETASGFLTSCLPSILLKIVLNHLTRRYSISITHVDGDLPVEGLQSAIFWKPPQGNCNLSITLHRHGKTVRLGVMGDAIIGPQHAAITRGFPASLEKLAQSLGLSTPSSRSSNTYVSSSVTSSSY</sequence>
<feature type="domain" description="O-acyltransferase WSD1 C-terminal" evidence="3">
    <location>
        <begin position="512"/>
        <end position="642"/>
    </location>
</feature>